<feature type="region of interest" description="Disordered" evidence="1">
    <location>
        <begin position="182"/>
        <end position="204"/>
    </location>
</feature>
<protein>
    <submittedName>
        <fullName evidence="3">Uncharacterized protein</fullName>
    </submittedName>
</protein>
<organism evidence="2 3">
    <name type="scientific">Plectus sambesii</name>
    <dbReference type="NCBI Taxonomy" id="2011161"/>
    <lineage>
        <taxon>Eukaryota</taxon>
        <taxon>Metazoa</taxon>
        <taxon>Ecdysozoa</taxon>
        <taxon>Nematoda</taxon>
        <taxon>Chromadorea</taxon>
        <taxon>Plectida</taxon>
        <taxon>Plectina</taxon>
        <taxon>Plectoidea</taxon>
        <taxon>Plectidae</taxon>
        <taxon>Plectus</taxon>
    </lineage>
</organism>
<dbReference type="AlphaFoldDB" id="A0A914XE16"/>
<feature type="compositionally biased region" description="Basic and acidic residues" evidence="1">
    <location>
        <begin position="194"/>
        <end position="204"/>
    </location>
</feature>
<evidence type="ECO:0000313" key="2">
    <source>
        <dbReference type="Proteomes" id="UP000887566"/>
    </source>
</evidence>
<evidence type="ECO:0000313" key="3">
    <source>
        <dbReference type="WBParaSite" id="PSAMB.scaffold7639size7331.g30404.t1"/>
    </source>
</evidence>
<evidence type="ECO:0000256" key="1">
    <source>
        <dbReference type="SAM" id="MobiDB-lite"/>
    </source>
</evidence>
<reference evidence="3" key="1">
    <citation type="submission" date="2022-11" db="UniProtKB">
        <authorList>
            <consortium name="WormBaseParasite"/>
        </authorList>
    </citation>
    <scope>IDENTIFICATION</scope>
</reference>
<proteinExistence type="predicted"/>
<name>A0A914XE16_9BILA</name>
<sequence length="204" mass="22743">MMRCSPLLEDVALHVVSSHTELLIVRVVAVFLRVVVQLTHMVDDQGAHTGGRYLALRNYRSQPAAGVCGVDVDEERGEWIVAVDGAPLNDVRRQKATTTDWLGRIIVRMRSGVPLFRCSPGVFVGLLERRSLQSLKRRLLRIHKGSAEALISDGVYAPGRRVIAHGGTTEVQELHLSVREWAPKSAKNAMDPQRPVKTDRSRRQ</sequence>
<keyword evidence="2" id="KW-1185">Reference proteome</keyword>
<accession>A0A914XE16</accession>
<dbReference type="WBParaSite" id="PSAMB.scaffold7639size7331.g30404.t1">
    <property type="protein sequence ID" value="PSAMB.scaffold7639size7331.g30404.t1"/>
    <property type="gene ID" value="PSAMB.scaffold7639size7331.g30404"/>
</dbReference>
<dbReference type="Proteomes" id="UP000887566">
    <property type="component" value="Unplaced"/>
</dbReference>